<reference evidence="1" key="1">
    <citation type="submission" date="2021-02" db="EMBL/GenBank/DDBJ databases">
        <authorList>
            <person name="Nowell W R."/>
        </authorList>
    </citation>
    <scope>NUCLEOTIDE SEQUENCE</scope>
</reference>
<dbReference type="GO" id="GO:0004483">
    <property type="term" value="F:methyltransferase cap1 activity"/>
    <property type="evidence" value="ECO:0007669"/>
    <property type="project" value="TreeGrafter"/>
</dbReference>
<dbReference type="InterPro" id="IPR050851">
    <property type="entry name" value="mRNA_Cap_2O-Ribose_MeTrfase"/>
</dbReference>
<dbReference type="PANTHER" id="PTHR16121">
    <property type="entry name" value="CAP-SPECIFIC MRNA (NUCLEOSIDE-2'-O-)-METHYLTRANSFERASE 1-RELATED"/>
    <property type="match status" value="1"/>
</dbReference>
<dbReference type="EMBL" id="CAJOBP010042538">
    <property type="protein sequence ID" value="CAF4766995.1"/>
    <property type="molecule type" value="Genomic_DNA"/>
</dbReference>
<dbReference type="AlphaFoldDB" id="A0A821MFA9"/>
<keyword evidence="2" id="KW-1185">Reference proteome</keyword>
<feature type="non-terminal residue" evidence="1">
    <location>
        <position position="1"/>
    </location>
</feature>
<dbReference type="Gene3D" id="3.40.50.12760">
    <property type="match status" value="1"/>
</dbReference>
<accession>A0A821MFA9</accession>
<dbReference type="GO" id="GO:0005737">
    <property type="term" value="C:cytoplasm"/>
    <property type="evidence" value="ECO:0007669"/>
    <property type="project" value="TreeGrafter"/>
</dbReference>
<dbReference type="GO" id="GO:0006370">
    <property type="term" value="P:7-methylguanosine mRNA capping"/>
    <property type="evidence" value="ECO:0007669"/>
    <property type="project" value="TreeGrafter"/>
</dbReference>
<evidence type="ECO:0000313" key="1">
    <source>
        <dbReference type="EMBL" id="CAF4766995.1"/>
    </source>
</evidence>
<evidence type="ECO:0000313" key="2">
    <source>
        <dbReference type="Proteomes" id="UP000663873"/>
    </source>
</evidence>
<proteinExistence type="predicted"/>
<sequence length="69" mass="7829">ITADGSFDVQNNPGEQEGLVYPLLKTEVYVALSCLIAHGNFILKLFTMFEQVTIGLIHLLYRTFRQVNQ</sequence>
<organism evidence="1 2">
    <name type="scientific">Rotaria socialis</name>
    <dbReference type="NCBI Taxonomy" id="392032"/>
    <lineage>
        <taxon>Eukaryota</taxon>
        <taxon>Metazoa</taxon>
        <taxon>Spiralia</taxon>
        <taxon>Gnathifera</taxon>
        <taxon>Rotifera</taxon>
        <taxon>Eurotatoria</taxon>
        <taxon>Bdelloidea</taxon>
        <taxon>Philodinida</taxon>
        <taxon>Philodinidae</taxon>
        <taxon>Rotaria</taxon>
    </lineage>
</organism>
<dbReference type="GO" id="GO:0005634">
    <property type="term" value="C:nucleus"/>
    <property type="evidence" value="ECO:0007669"/>
    <property type="project" value="TreeGrafter"/>
</dbReference>
<dbReference type="Proteomes" id="UP000663873">
    <property type="component" value="Unassembled WGS sequence"/>
</dbReference>
<gene>
    <name evidence="1" type="ORF">UJA718_LOCUS39723</name>
</gene>
<name>A0A821MFA9_9BILA</name>
<protein>
    <submittedName>
        <fullName evidence="1">Uncharacterized protein</fullName>
    </submittedName>
</protein>
<comment type="caution">
    <text evidence="1">The sequence shown here is derived from an EMBL/GenBank/DDBJ whole genome shotgun (WGS) entry which is preliminary data.</text>
</comment>